<accession>A0A9P5Y2Q6</accession>
<dbReference type="OrthoDB" id="408631at2759"/>
<evidence type="ECO:0000259" key="4">
    <source>
        <dbReference type="Pfam" id="PF00135"/>
    </source>
</evidence>
<dbReference type="SUPFAM" id="SSF53474">
    <property type="entry name" value="alpha/beta-Hydrolases"/>
    <property type="match status" value="1"/>
</dbReference>
<dbReference type="GO" id="GO:0016787">
    <property type="term" value="F:hydrolase activity"/>
    <property type="evidence" value="ECO:0007669"/>
    <property type="project" value="UniProtKB-KW"/>
</dbReference>
<dbReference type="PROSITE" id="PS00122">
    <property type="entry name" value="CARBOXYLESTERASE_B_1"/>
    <property type="match status" value="1"/>
</dbReference>
<dbReference type="EMBL" id="MU150300">
    <property type="protein sequence ID" value="KAF9460346.1"/>
    <property type="molecule type" value="Genomic_DNA"/>
</dbReference>
<feature type="signal peptide" evidence="3">
    <location>
        <begin position="1"/>
        <end position="19"/>
    </location>
</feature>
<proteinExistence type="inferred from homology"/>
<dbReference type="InterPro" id="IPR002018">
    <property type="entry name" value="CarbesteraseB"/>
</dbReference>
<feature type="domain" description="Carboxylesterase type B" evidence="4">
    <location>
        <begin position="32"/>
        <end position="510"/>
    </location>
</feature>
<dbReference type="Pfam" id="PF00135">
    <property type="entry name" value="COesterase"/>
    <property type="match status" value="1"/>
</dbReference>
<keyword evidence="6" id="KW-1185">Reference proteome</keyword>
<dbReference type="InterPro" id="IPR050309">
    <property type="entry name" value="Type-B_Carboxylest/Lipase"/>
</dbReference>
<evidence type="ECO:0000256" key="2">
    <source>
        <dbReference type="ARBA" id="ARBA00022801"/>
    </source>
</evidence>
<dbReference type="AlphaFoldDB" id="A0A9P5Y2Q6"/>
<evidence type="ECO:0000313" key="5">
    <source>
        <dbReference type="EMBL" id="KAF9460346.1"/>
    </source>
</evidence>
<keyword evidence="2 3" id="KW-0378">Hydrolase</keyword>
<reference evidence="5" key="1">
    <citation type="submission" date="2020-11" db="EMBL/GenBank/DDBJ databases">
        <authorList>
            <consortium name="DOE Joint Genome Institute"/>
            <person name="Ahrendt S."/>
            <person name="Riley R."/>
            <person name="Andreopoulos W."/>
            <person name="Labutti K."/>
            <person name="Pangilinan J."/>
            <person name="Ruiz-Duenas F.J."/>
            <person name="Barrasa J.M."/>
            <person name="Sanchez-Garcia M."/>
            <person name="Camarero S."/>
            <person name="Miyauchi S."/>
            <person name="Serrano A."/>
            <person name="Linde D."/>
            <person name="Babiker R."/>
            <person name="Drula E."/>
            <person name="Ayuso-Fernandez I."/>
            <person name="Pacheco R."/>
            <person name="Padilla G."/>
            <person name="Ferreira P."/>
            <person name="Barriuso J."/>
            <person name="Kellner H."/>
            <person name="Castanera R."/>
            <person name="Alfaro M."/>
            <person name="Ramirez L."/>
            <person name="Pisabarro A.G."/>
            <person name="Kuo A."/>
            <person name="Tritt A."/>
            <person name="Lipzen A."/>
            <person name="He G."/>
            <person name="Yan M."/>
            <person name="Ng V."/>
            <person name="Cullen D."/>
            <person name="Martin F."/>
            <person name="Rosso M.-N."/>
            <person name="Henrissat B."/>
            <person name="Hibbett D."/>
            <person name="Martinez A.T."/>
            <person name="Grigoriev I.V."/>
        </authorList>
    </citation>
    <scope>NUCLEOTIDE SEQUENCE</scope>
    <source>
        <strain evidence="5">CBS 247.69</strain>
    </source>
</reference>
<sequence length="542" mass="59558">MRLLLSLGVISNFILQVLSVSGRDIIDTGYAKYLGNRTYSNAVAYLGIPYAEPPIGQRRFRAPLPLNTTRIKSTHYSNGGVIDATKYPDFCIQGPISTEQGGAGSEDCLKVNVYAPVGALQGKKFPVLVYFHGGGFTFGNPRSWPFDHWVQQSPNVIIVSVYYRLSSFGFMAVPEFKNSSLGDFNAGLQDQIQALRWVNKYISKFGGDPSKVTINGQSAGGNSVQLHLLFTGVREKLFRSAIAQSAPRRPVPTPEQQRPLFDFYAQKAGCGTGSVERKLACLRSASVSTLARAQEASLAATYTATPYKSFQPILDGVIITDRPTPALKAGHYARVPFIIGSTTNETLAFGADIPSAWRKFCPGITDKDVDTLLALYPSSDFVSEALRQQTAAGDFSLRCTRSIMATEYSRNLPTWTYRYNQRDRTNPSLGVEHAAENWLMFLGSNITFNGTVSFTGLTPTESSFASELIAYWLSFVRSGNPNTYKLARSPVWNGYNATHRNRNVLQEDPAGSTTRSGIFLEHEVNPETKRCTVAGSQTSQEN</sequence>
<protein>
    <recommendedName>
        <fullName evidence="3">Carboxylic ester hydrolase</fullName>
        <ecNumber evidence="3">3.1.1.-</ecNumber>
    </recommendedName>
</protein>
<dbReference type="Proteomes" id="UP000807353">
    <property type="component" value="Unassembled WGS sequence"/>
</dbReference>
<dbReference type="Gene3D" id="3.40.50.1820">
    <property type="entry name" value="alpha/beta hydrolase"/>
    <property type="match status" value="1"/>
</dbReference>
<name>A0A9P5Y2Q6_9AGAR</name>
<comment type="similarity">
    <text evidence="1 3">Belongs to the type-B carboxylesterase/lipase family.</text>
</comment>
<gene>
    <name evidence="5" type="ORF">BDZ94DRAFT_1170001</name>
</gene>
<dbReference type="EC" id="3.1.1.-" evidence="3"/>
<evidence type="ECO:0000313" key="6">
    <source>
        <dbReference type="Proteomes" id="UP000807353"/>
    </source>
</evidence>
<evidence type="ECO:0000256" key="3">
    <source>
        <dbReference type="RuleBase" id="RU361235"/>
    </source>
</evidence>
<dbReference type="InterPro" id="IPR019826">
    <property type="entry name" value="Carboxylesterase_B_AS"/>
</dbReference>
<dbReference type="PANTHER" id="PTHR11559">
    <property type="entry name" value="CARBOXYLESTERASE"/>
    <property type="match status" value="1"/>
</dbReference>
<dbReference type="InterPro" id="IPR029058">
    <property type="entry name" value="AB_hydrolase_fold"/>
</dbReference>
<feature type="chain" id="PRO_5040530409" description="Carboxylic ester hydrolase" evidence="3">
    <location>
        <begin position="20"/>
        <end position="542"/>
    </location>
</feature>
<organism evidence="5 6">
    <name type="scientific">Collybia nuda</name>
    <dbReference type="NCBI Taxonomy" id="64659"/>
    <lineage>
        <taxon>Eukaryota</taxon>
        <taxon>Fungi</taxon>
        <taxon>Dikarya</taxon>
        <taxon>Basidiomycota</taxon>
        <taxon>Agaricomycotina</taxon>
        <taxon>Agaricomycetes</taxon>
        <taxon>Agaricomycetidae</taxon>
        <taxon>Agaricales</taxon>
        <taxon>Tricholomatineae</taxon>
        <taxon>Clitocybaceae</taxon>
        <taxon>Collybia</taxon>
    </lineage>
</organism>
<keyword evidence="3" id="KW-0732">Signal</keyword>
<comment type="caution">
    <text evidence="5">The sequence shown here is derived from an EMBL/GenBank/DDBJ whole genome shotgun (WGS) entry which is preliminary data.</text>
</comment>
<evidence type="ECO:0000256" key="1">
    <source>
        <dbReference type="ARBA" id="ARBA00005964"/>
    </source>
</evidence>